<dbReference type="InParanoid" id="A0A804KZE9"/>
<keyword evidence="7 8" id="KW-0472">Membrane</keyword>
<dbReference type="Gramene" id="Ma10_t23150.1">
    <property type="protein sequence ID" value="Ma10_p23150.1"/>
    <property type="gene ID" value="Ma10_g23150"/>
</dbReference>
<dbReference type="GO" id="GO:0005886">
    <property type="term" value="C:plasma membrane"/>
    <property type="evidence" value="ECO:0007669"/>
    <property type="project" value="UniProtKB-SubCell"/>
</dbReference>
<dbReference type="InterPro" id="IPR006459">
    <property type="entry name" value="CASP/CASPL"/>
</dbReference>
<evidence type="ECO:0000256" key="2">
    <source>
        <dbReference type="ARBA" id="ARBA00007651"/>
    </source>
</evidence>
<dbReference type="PANTHER" id="PTHR33573">
    <property type="entry name" value="CASP-LIKE PROTEIN 4A4"/>
    <property type="match status" value="1"/>
</dbReference>
<feature type="transmembrane region" description="Helical" evidence="8">
    <location>
        <begin position="189"/>
        <end position="215"/>
    </location>
</feature>
<sequence>MTRMHPPHACTIPPALDCGPNLLRSHTFPSPSCIEWHFHSPTTSSARLFLLLVQIPRRCCPIHSASLSFFPPPCSSAEGRTTTTMMSEEDKQQTKPAAVGEDAMAVDSAEEGRTAEALLRVAPVGLCLAAMAIMLRNSQENEFGAVSYADLTAFKYLVFANGVCAAYSLLSAFCVAMRRPSTLSRAWSVFLLDQVLTYVILAAGTVAAEIVYLAYMGAEKVTWSKECSAFDGFCRRATTSLGFTFGSVACYVLLSLVSSYRLFSNYDTPITFLSSKGLEIAAYPC</sequence>
<feature type="transmembrane region" description="Helical" evidence="8">
    <location>
        <begin position="241"/>
        <end position="263"/>
    </location>
</feature>
<dbReference type="InterPro" id="IPR006702">
    <property type="entry name" value="CASP_dom"/>
</dbReference>
<keyword evidence="6 8" id="KW-1133">Transmembrane helix</keyword>
<accession>A0A804KZE9</accession>
<feature type="transmembrane region" description="Helical" evidence="8">
    <location>
        <begin position="117"/>
        <end position="136"/>
    </location>
</feature>
<evidence type="ECO:0000256" key="7">
    <source>
        <dbReference type="ARBA" id="ARBA00023136"/>
    </source>
</evidence>
<dbReference type="EMBL" id="HG996476">
    <property type="protein sequence ID" value="CAG1854376.1"/>
    <property type="molecule type" value="Genomic_DNA"/>
</dbReference>
<organism evidence="11 12">
    <name type="scientific">Musa acuminata subsp. malaccensis</name>
    <name type="common">Wild banana</name>
    <name type="synonym">Musa malaccensis</name>
    <dbReference type="NCBI Taxonomy" id="214687"/>
    <lineage>
        <taxon>Eukaryota</taxon>
        <taxon>Viridiplantae</taxon>
        <taxon>Streptophyta</taxon>
        <taxon>Embryophyta</taxon>
        <taxon>Tracheophyta</taxon>
        <taxon>Spermatophyta</taxon>
        <taxon>Magnoliopsida</taxon>
        <taxon>Liliopsida</taxon>
        <taxon>Zingiberales</taxon>
        <taxon>Musaceae</taxon>
        <taxon>Musa</taxon>
    </lineage>
</organism>
<evidence type="ECO:0000259" key="9">
    <source>
        <dbReference type="Pfam" id="PF04535"/>
    </source>
</evidence>
<protein>
    <recommendedName>
        <fullName evidence="8">CASP-like protein</fullName>
    </recommendedName>
</protein>
<name>A0A804KZE9_MUSAM</name>
<comment type="subcellular location">
    <subcellularLocation>
        <location evidence="1 8">Cell membrane</location>
        <topology evidence="1 8">Multi-pass membrane protein</topology>
    </subcellularLocation>
</comment>
<comment type="similarity">
    <text evidence="2 8">Belongs to the Casparian strip membrane proteins (CASP) family.</text>
</comment>
<dbReference type="Proteomes" id="UP000012960">
    <property type="component" value="Unplaced"/>
</dbReference>
<dbReference type="Pfam" id="PF04535">
    <property type="entry name" value="CASP_dom"/>
    <property type="match status" value="1"/>
</dbReference>
<dbReference type="EnsemblPlants" id="Ma10_t23150.1">
    <property type="protein sequence ID" value="Ma10_p23150.1"/>
    <property type="gene ID" value="Ma10_g23150"/>
</dbReference>
<feature type="domain" description="Casparian strip membrane protein" evidence="9">
    <location>
        <begin position="111"/>
        <end position="250"/>
    </location>
</feature>
<evidence type="ECO:0000256" key="4">
    <source>
        <dbReference type="ARBA" id="ARBA00022475"/>
    </source>
</evidence>
<reference evidence="11" key="2">
    <citation type="submission" date="2021-05" db="UniProtKB">
        <authorList>
            <consortium name="EnsemblPlants"/>
        </authorList>
    </citation>
    <scope>IDENTIFICATION</scope>
    <source>
        <strain evidence="11">subsp. malaccensis</strain>
    </source>
</reference>
<evidence type="ECO:0000313" key="12">
    <source>
        <dbReference type="Proteomes" id="UP000012960"/>
    </source>
</evidence>
<feature type="transmembrane region" description="Helical" evidence="8">
    <location>
        <begin position="156"/>
        <end position="177"/>
    </location>
</feature>
<keyword evidence="12" id="KW-1185">Reference proteome</keyword>
<evidence type="ECO:0000256" key="5">
    <source>
        <dbReference type="ARBA" id="ARBA00022692"/>
    </source>
</evidence>
<evidence type="ECO:0000256" key="3">
    <source>
        <dbReference type="ARBA" id="ARBA00011489"/>
    </source>
</evidence>
<dbReference type="FunCoup" id="A0A804KZE9">
    <property type="interactions" value="2737"/>
</dbReference>
<proteinExistence type="inferred from homology"/>
<dbReference type="AlphaFoldDB" id="A0A804KZE9"/>
<evidence type="ECO:0000313" key="11">
    <source>
        <dbReference type="EnsemblPlants" id="Ma10_p23150.1"/>
    </source>
</evidence>
<evidence type="ECO:0000256" key="6">
    <source>
        <dbReference type="ARBA" id="ARBA00022989"/>
    </source>
</evidence>
<evidence type="ECO:0000256" key="8">
    <source>
        <dbReference type="RuleBase" id="RU361233"/>
    </source>
</evidence>
<evidence type="ECO:0000256" key="1">
    <source>
        <dbReference type="ARBA" id="ARBA00004651"/>
    </source>
</evidence>
<gene>
    <name evidence="10" type="ORF">GSMUA_326020.1</name>
</gene>
<dbReference type="PANTHER" id="PTHR33573:SF46">
    <property type="entry name" value="CASP-LIKE PROTEIN 2A1"/>
    <property type="match status" value="1"/>
</dbReference>
<dbReference type="NCBIfam" id="TIGR01569">
    <property type="entry name" value="A_tha_TIGR01569"/>
    <property type="match status" value="1"/>
</dbReference>
<evidence type="ECO:0000313" key="10">
    <source>
        <dbReference type="EMBL" id="CAG1854376.1"/>
    </source>
</evidence>
<keyword evidence="4 8" id="KW-1003">Cell membrane</keyword>
<keyword evidence="5 8" id="KW-0812">Transmembrane</keyword>
<comment type="subunit">
    <text evidence="3 8">Homodimer and heterodimers.</text>
</comment>
<reference evidence="10" key="1">
    <citation type="submission" date="2021-03" db="EMBL/GenBank/DDBJ databases">
        <authorList>
            <consortium name="Genoscope - CEA"/>
            <person name="William W."/>
        </authorList>
    </citation>
    <scope>NUCLEOTIDE SEQUENCE</scope>
    <source>
        <strain evidence="10">Doubled-haploid Pahang</strain>
    </source>
</reference>